<evidence type="ECO:0000313" key="8">
    <source>
        <dbReference type="Proteomes" id="UP000318704"/>
    </source>
</evidence>
<organism evidence="7 8">
    <name type="scientific">Gimesia aquarii</name>
    <dbReference type="NCBI Taxonomy" id="2527964"/>
    <lineage>
        <taxon>Bacteria</taxon>
        <taxon>Pseudomonadati</taxon>
        <taxon>Planctomycetota</taxon>
        <taxon>Planctomycetia</taxon>
        <taxon>Planctomycetales</taxon>
        <taxon>Planctomycetaceae</taxon>
        <taxon>Gimesia</taxon>
    </lineage>
</organism>
<dbReference type="InterPro" id="IPR013427">
    <property type="entry name" value="Haem-bd_dom_put"/>
</dbReference>
<reference evidence="7 8" key="1">
    <citation type="submission" date="2019-03" db="EMBL/GenBank/DDBJ databases">
        <title>Deep-cultivation of Planctomycetes and their phenomic and genomic characterization uncovers novel biology.</title>
        <authorList>
            <person name="Wiegand S."/>
            <person name="Jogler M."/>
            <person name="Boedeker C."/>
            <person name="Pinto D."/>
            <person name="Vollmers J."/>
            <person name="Rivas-Marin E."/>
            <person name="Kohn T."/>
            <person name="Peeters S.H."/>
            <person name="Heuer A."/>
            <person name="Rast P."/>
            <person name="Oberbeckmann S."/>
            <person name="Bunk B."/>
            <person name="Jeske O."/>
            <person name="Meyerdierks A."/>
            <person name="Storesund J.E."/>
            <person name="Kallscheuer N."/>
            <person name="Luecker S."/>
            <person name="Lage O.M."/>
            <person name="Pohl T."/>
            <person name="Merkel B.J."/>
            <person name="Hornburger P."/>
            <person name="Mueller R.-W."/>
            <person name="Bruemmer F."/>
            <person name="Labrenz M."/>
            <person name="Spormann A.M."/>
            <person name="Op den Camp H."/>
            <person name="Overmann J."/>
            <person name="Amann R."/>
            <person name="Jetten M.S.M."/>
            <person name="Mascher T."/>
            <person name="Medema M.H."/>
            <person name="Devos D.P."/>
            <person name="Kaster A.-K."/>
            <person name="Ovreas L."/>
            <person name="Rohde M."/>
            <person name="Galperin M.Y."/>
            <person name="Jogler C."/>
        </authorList>
    </citation>
    <scope>NUCLEOTIDE SEQUENCE [LARGE SCALE GENOMIC DNA]</scope>
    <source>
        <strain evidence="7 8">V144</strain>
    </source>
</reference>
<dbReference type="RefSeq" id="WP_144983602.1">
    <property type="nucleotide sequence ID" value="NZ_CP037920.1"/>
</dbReference>
<keyword evidence="1 4" id="KW-0349">Heme</keyword>
<dbReference type="InterPro" id="IPR009056">
    <property type="entry name" value="Cyt_c-like_dom"/>
</dbReference>
<dbReference type="EMBL" id="CP037920">
    <property type="protein sequence ID" value="QDT96079.1"/>
    <property type="molecule type" value="Genomic_DNA"/>
</dbReference>
<evidence type="ECO:0000256" key="3">
    <source>
        <dbReference type="ARBA" id="ARBA00023004"/>
    </source>
</evidence>
<dbReference type="KEGG" id="gaw:V144x_15320"/>
<dbReference type="Gene3D" id="1.10.760.10">
    <property type="entry name" value="Cytochrome c-like domain"/>
    <property type="match status" value="1"/>
</dbReference>
<dbReference type="NCBIfam" id="TIGR02603">
    <property type="entry name" value="CxxCH_TIGR02603"/>
    <property type="match status" value="1"/>
</dbReference>
<dbReference type="Gene3D" id="2.60.120.260">
    <property type="entry name" value="Galactose-binding domain-like"/>
    <property type="match status" value="1"/>
</dbReference>
<dbReference type="GO" id="GO:0009055">
    <property type="term" value="F:electron transfer activity"/>
    <property type="evidence" value="ECO:0007669"/>
    <property type="project" value="InterPro"/>
</dbReference>
<dbReference type="PANTHER" id="PTHR33546">
    <property type="entry name" value="LARGE, MULTIFUNCTIONAL SECRETED PROTEIN-RELATED"/>
    <property type="match status" value="1"/>
</dbReference>
<dbReference type="SUPFAM" id="SSF50952">
    <property type="entry name" value="Soluble quinoprotein glucose dehydrogenase"/>
    <property type="match status" value="1"/>
</dbReference>
<feature type="chain" id="PRO_5022062307" evidence="5">
    <location>
        <begin position="22"/>
        <end position="1253"/>
    </location>
</feature>
<dbReference type="Gene3D" id="2.120.10.30">
    <property type="entry name" value="TolB, C-terminal domain"/>
    <property type="match status" value="1"/>
</dbReference>
<name>A0A517VSZ6_9PLAN</name>
<dbReference type="InterPro" id="IPR010496">
    <property type="entry name" value="AL/BT2_dom"/>
</dbReference>
<dbReference type="SUPFAM" id="SSF49785">
    <property type="entry name" value="Galactose-binding domain-like"/>
    <property type="match status" value="1"/>
</dbReference>
<dbReference type="InterPro" id="IPR011041">
    <property type="entry name" value="Quinoprot_gluc/sorb_DH_b-prop"/>
</dbReference>
<dbReference type="InterPro" id="IPR036909">
    <property type="entry name" value="Cyt_c-like_dom_sf"/>
</dbReference>
<sequence length="1253" mass="138438" precursor="true">MRKYICILLALLAFTTSPVNAQEFQSLFNGKDLDGWAGKEGFWTVKDGAIVGETTKEKPAKPNTFLVWQGGEVSDFEFKATVRFKGNNSGIQYRSQLVDPINFALKGYQADLHPKREYFGMMYGEKTGRGIIAQRFQRVEAGTKGKPTVVTEIGDKKQELVDWEWNEIRIVAVGNRMVHQINGVNTIDLTDDHPQAFSKGVLGLQLHAGPPMRVEFKDLKYRPLAGDEATAVLKAAVENKKKASASKKSAAKSKKPGRYDWVSKKPAPVWVWRTKNPTGNEPIYLRKKFEVSDPIKAARLYFTCDNRATFWINGKEVGTATDWGNPVIQSNAKKFVQTGVNQIAIQAKNNGGVAAFILKLEVETTDGKKQSIISSPDWKLSDSKAKGWKLASFDDSTWKLKLKKMGNFGSGPWGKPGITSRSGRVDLAELTETITVAEDFKVELLYEVPGNEQGSWVSLATDGKGRLLASDQGDKGLYRITVSEDAEEPQVEVEKLKIDLSGAQGMVWHNDALYFHRNGGNLFKVTDTNGDDQFDRAEILPSERSGGEHGNHAVIVAEDGEHLYVIGGNHAALPPQDSIVRSHVPTWDEDLLLPREWDANGHARGRLAPGGWISKFSPETKQHEIISTGYRNQYDIALNRFGDLFTYDADMEWDLGTPWYRPTRINCAVSGSDYGWRSGSGKWPEYYEDSLPAVVNIGPGCPTGVISGQGAKFPAKYQDAIFALDWTFGTIYAIHLTPDGAGYRGEQEAFCYGSPLPLTDAIIGHDGALYFTIGGRGTQSALFRITYVGKKSTKLVSGEIAGAEARKLRRGLEAYHGKQSPAAVKAAWPHLSSSDRWLRHAARVAIESQPVDQWAKRVFTEKNSQAKISSAVALARMGNKSHRDAQIAALLKLNPAELSESQFLGLLRAYALSFIRLGKPTAAQREQIIAALDPHLPNKNKNINTELVRVLVYLEAPNVISKSIDLITNRGEPEVPDWTELAGRNKNYGGRVLAMLENHPPTHEVNYAFMLRNLRQGWTMDQRRSYIEFINSAAKYPGGNSYAKFLGNLRDEVLGYLSNTDRAALADISGENFNPVPDFEITAPQGPGKTWGIAEASKHTTRNKMRTASFENGRNLFHAMRCAACHRFDGLGGDVGPDLTTVKNKFDARYILESIIEPSKVISDQYQSSIVVTEDGRTLTGLVSKDGDKVIVYPADAKAKPIAVSVENVEEILPSSISQMPKSMLNALNADEVRDLIAYLLSGGDPKSRVYKK</sequence>
<keyword evidence="2 4" id="KW-0479">Metal-binding</keyword>
<dbReference type="GO" id="GO:0016787">
    <property type="term" value="F:hydrolase activity"/>
    <property type="evidence" value="ECO:0007669"/>
    <property type="project" value="InterPro"/>
</dbReference>
<keyword evidence="3 4" id="KW-0408">Iron</keyword>
<dbReference type="Pfam" id="PF06439">
    <property type="entry name" value="3keto-disac_hyd"/>
    <property type="match status" value="1"/>
</dbReference>
<gene>
    <name evidence="7" type="ORF">V144x_15320</name>
</gene>
<dbReference type="Gene3D" id="2.60.120.560">
    <property type="entry name" value="Exo-inulinase, domain 1"/>
    <property type="match status" value="1"/>
</dbReference>
<dbReference type="SUPFAM" id="SSF46626">
    <property type="entry name" value="Cytochrome c"/>
    <property type="match status" value="1"/>
</dbReference>
<evidence type="ECO:0000256" key="4">
    <source>
        <dbReference type="PROSITE-ProRule" id="PRU00433"/>
    </source>
</evidence>
<evidence type="ECO:0000313" key="7">
    <source>
        <dbReference type="EMBL" id="QDT96079.1"/>
    </source>
</evidence>
<accession>A0A517VSZ6</accession>
<protein>
    <submittedName>
        <fullName evidence="7">Cytochrome c</fullName>
    </submittedName>
</protein>
<evidence type="ECO:0000256" key="2">
    <source>
        <dbReference type="ARBA" id="ARBA00022723"/>
    </source>
</evidence>
<proteinExistence type="predicted"/>
<feature type="domain" description="Cytochrome c" evidence="6">
    <location>
        <begin position="1108"/>
        <end position="1244"/>
    </location>
</feature>
<dbReference type="InterPro" id="IPR008979">
    <property type="entry name" value="Galactose-bd-like_sf"/>
</dbReference>
<dbReference type="PROSITE" id="PS51007">
    <property type="entry name" value="CYTC"/>
    <property type="match status" value="1"/>
</dbReference>
<dbReference type="InterPro" id="IPR011042">
    <property type="entry name" value="6-blade_b-propeller_TolB-like"/>
</dbReference>
<dbReference type="GO" id="GO:0020037">
    <property type="term" value="F:heme binding"/>
    <property type="evidence" value="ECO:0007669"/>
    <property type="project" value="InterPro"/>
</dbReference>
<dbReference type="Proteomes" id="UP000318704">
    <property type="component" value="Chromosome"/>
</dbReference>
<dbReference type="Pfam" id="PF00034">
    <property type="entry name" value="Cytochrom_C"/>
    <property type="match status" value="1"/>
</dbReference>
<evidence type="ECO:0000259" key="6">
    <source>
        <dbReference type="PROSITE" id="PS51007"/>
    </source>
</evidence>
<keyword evidence="5" id="KW-0732">Signal</keyword>
<evidence type="ECO:0000256" key="5">
    <source>
        <dbReference type="SAM" id="SignalP"/>
    </source>
</evidence>
<evidence type="ECO:0000256" key="1">
    <source>
        <dbReference type="ARBA" id="ARBA00022617"/>
    </source>
</evidence>
<feature type="signal peptide" evidence="5">
    <location>
        <begin position="1"/>
        <end position="21"/>
    </location>
</feature>
<dbReference type="PANTHER" id="PTHR33546:SF1">
    <property type="entry name" value="LARGE, MULTIFUNCTIONAL SECRETED PROTEIN"/>
    <property type="match status" value="1"/>
</dbReference>
<dbReference type="AlphaFoldDB" id="A0A517VSZ6"/>
<dbReference type="GO" id="GO:0046872">
    <property type="term" value="F:metal ion binding"/>
    <property type="evidence" value="ECO:0007669"/>
    <property type="project" value="UniProtKB-KW"/>
</dbReference>